<dbReference type="EMBL" id="JAMTCD010000002">
    <property type="protein sequence ID" value="MCT7940509.1"/>
    <property type="molecule type" value="Genomic_DNA"/>
</dbReference>
<dbReference type="Gene3D" id="3.20.20.450">
    <property type="entry name" value="EAL domain"/>
    <property type="match status" value="1"/>
</dbReference>
<gene>
    <name evidence="5" type="ORF">NE535_01650</name>
</gene>
<feature type="modified residue" description="4-aspartylphosphate" evidence="1">
    <location>
        <position position="92"/>
    </location>
</feature>
<dbReference type="SMART" id="SM00052">
    <property type="entry name" value="EAL"/>
    <property type="match status" value="1"/>
</dbReference>
<dbReference type="Proteomes" id="UP001155546">
    <property type="component" value="Unassembled WGS sequence"/>
</dbReference>
<dbReference type="Pfam" id="PF00990">
    <property type="entry name" value="GGDEF"/>
    <property type="match status" value="1"/>
</dbReference>
<dbReference type="SUPFAM" id="SSF141868">
    <property type="entry name" value="EAL domain-like"/>
    <property type="match status" value="1"/>
</dbReference>
<dbReference type="SUPFAM" id="SSF52172">
    <property type="entry name" value="CheY-like"/>
    <property type="match status" value="1"/>
</dbReference>
<dbReference type="GO" id="GO:0071111">
    <property type="term" value="F:cyclic-guanylate-specific phosphodiesterase activity"/>
    <property type="evidence" value="ECO:0007669"/>
    <property type="project" value="InterPro"/>
</dbReference>
<dbReference type="PROSITE" id="PS50110">
    <property type="entry name" value="RESPONSE_REGULATORY"/>
    <property type="match status" value="1"/>
</dbReference>
<dbReference type="InterPro" id="IPR021800">
    <property type="entry name" value="DUF3369"/>
</dbReference>
<dbReference type="InterPro" id="IPR029787">
    <property type="entry name" value="Nucleotide_cyclase"/>
</dbReference>
<dbReference type="CDD" id="cd01949">
    <property type="entry name" value="GGDEF"/>
    <property type="match status" value="1"/>
</dbReference>
<dbReference type="AlphaFoldDB" id="A0A9X2WJB0"/>
<keyword evidence="6" id="KW-1185">Reference proteome</keyword>
<organism evidence="5 6">
    <name type="scientific">Shewanella holmiensis</name>
    <dbReference type="NCBI Taxonomy" id="2952222"/>
    <lineage>
        <taxon>Bacteria</taxon>
        <taxon>Pseudomonadati</taxon>
        <taxon>Pseudomonadota</taxon>
        <taxon>Gammaproteobacteria</taxon>
        <taxon>Alteromonadales</taxon>
        <taxon>Shewanellaceae</taxon>
        <taxon>Shewanella</taxon>
    </lineage>
</organism>
<sequence>MSDFFLKIINDKPDSTDTPASTNIIEQQTVQKAEPWIIGIIDDEPGMHEVTKLALSRVEILGRPLAFVSAYDATEGYNIIKDNPNMALVLLDVVMETDDAGLKLVKRIREELKNKFVQIILRTGQPGFAPEEKVIIDYEINAYKTKSELTRAKLFTALATGIRSYRQITALEKSRQGLRAIIDASSNLLQERSVFDFSSGVLNQIGALFDIEAESIFCVSQRPQNGPSAIISSQSDDYVVVAASHKYQPLFGKGLTKLDSEDRAIQAVHQVLKQKAHLFNDDFSCLYLSTPSLWEGVIVAEKAAKLKLVDQELLQVFCMNVAVGLENAKFFNYLNKAAYYDDVTGLYSRAGFIDYARAYHHQHGDNICLYLIDVDYFHNIIESLGYEFGNKILKRIATHLISSYGDEVLLARLHSDVFALLLPNGRTKAQDIALRSSFPFNIDEHSIRLGVTVGAAQYSKEYIQHPPQDSRHDIEPSFDAGLLLRHAEIALKVAKENRRGSGELFDSGYEVDSYNRMNLLNDLRNAITHQELFLVLQPKVHTPDETIIGYEALLRWNHAEKGAIPPGAFIPAVEKSGLYYDVDLYVAKATCKMLNDYPQITHPISINLSANSLNHETFVDDLFAIFRQANIGLDRVELEITENALIHSDSAIRELDRLADYGFTVCLDDFGAGYSSLGYLLRLPLNTIKIDRAFVSHLVDNKNAQIVLEGIIHMGVKLGKEMIVEGVETEQQLAVVKKMGVNVIQGFYFFKPLTIEQVLNLSAQYQI</sequence>
<dbReference type="InterPro" id="IPR050706">
    <property type="entry name" value="Cyclic-di-GMP_PDE-like"/>
</dbReference>
<dbReference type="InterPro" id="IPR001633">
    <property type="entry name" value="EAL_dom"/>
</dbReference>
<dbReference type="Pfam" id="PF11849">
    <property type="entry name" value="DUF3369"/>
    <property type="match status" value="1"/>
</dbReference>
<evidence type="ECO:0000313" key="5">
    <source>
        <dbReference type="EMBL" id="MCT7940509.1"/>
    </source>
</evidence>
<name>A0A9X2WJB0_9GAMM</name>
<dbReference type="Gene3D" id="3.40.50.2300">
    <property type="match status" value="1"/>
</dbReference>
<dbReference type="PANTHER" id="PTHR33121:SF79">
    <property type="entry name" value="CYCLIC DI-GMP PHOSPHODIESTERASE PDED-RELATED"/>
    <property type="match status" value="1"/>
</dbReference>
<dbReference type="RefSeq" id="WP_261296962.1">
    <property type="nucleotide sequence ID" value="NZ_JAMTCD010000002.1"/>
</dbReference>
<comment type="caution">
    <text evidence="5">The sequence shown here is derived from an EMBL/GenBank/DDBJ whole genome shotgun (WGS) entry which is preliminary data.</text>
</comment>
<evidence type="ECO:0000259" key="3">
    <source>
        <dbReference type="PROSITE" id="PS50883"/>
    </source>
</evidence>
<dbReference type="CDD" id="cd01948">
    <property type="entry name" value="EAL"/>
    <property type="match status" value="1"/>
</dbReference>
<evidence type="ECO:0000256" key="1">
    <source>
        <dbReference type="PROSITE-ProRule" id="PRU00169"/>
    </source>
</evidence>
<protein>
    <submittedName>
        <fullName evidence="5">EAL domain-containing protein</fullName>
    </submittedName>
</protein>
<evidence type="ECO:0000259" key="2">
    <source>
        <dbReference type="PROSITE" id="PS50110"/>
    </source>
</evidence>
<dbReference type="SUPFAM" id="SSF55073">
    <property type="entry name" value="Nucleotide cyclase"/>
    <property type="match status" value="1"/>
</dbReference>
<feature type="domain" description="Response regulatory" evidence="2">
    <location>
        <begin position="37"/>
        <end position="161"/>
    </location>
</feature>
<evidence type="ECO:0000259" key="4">
    <source>
        <dbReference type="PROSITE" id="PS50887"/>
    </source>
</evidence>
<feature type="domain" description="GGDEF" evidence="4">
    <location>
        <begin position="365"/>
        <end position="507"/>
    </location>
</feature>
<dbReference type="NCBIfam" id="TIGR00254">
    <property type="entry name" value="GGDEF"/>
    <property type="match status" value="1"/>
</dbReference>
<dbReference type="Pfam" id="PF00563">
    <property type="entry name" value="EAL"/>
    <property type="match status" value="1"/>
</dbReference>
<dbReference type="GO" id="GO:0000160">
    <property type="term" value="P:phosphorelay signal transduction system"/>
    <property type="evidence" value="ECO:0007669"/>
    <property type="project" value="InterPro"/>
</dbReference>
<accession>A0A9X2WJB0</accession>
<dbReference type="Gene3D" id="3.30.70.270">
    <property type="match status" value="1"/>
</dbReference>
<reference evidence="5" key="1">
    <citation type="journal article" date="2023" name="Int. J. Syst. Evol. Microbiol.">
        <title>&lt;i&gt;Shewanella septentrionalis&lt;/i&gt; sp. nov. and &lt;i&gt;Shewanella holmiensis&lt;/i&gt; sp. nov., isolated from Baltic Sea water and sediments.</title>
        <authorList>
            <person name="Martin-Rodriguez A.J."/>
            <person name="Thorell K."/>
            <person name="Joffre E."/>
            <person name="Jensie-Markopoulos S."/>
            <person name="Moore E.R.B."/>
            <person name="Sjoling A."/>
        </authorList>
    </citation>
    <scope>NUCLEOTIDE SEQUENCE</scope>
    <source>
        <strain evidence="5">SP1S2-7</strain>
    </source>
</reference>
<dbReference type="SMART" id="SM00267">
    <property type="entry name" value="GGDEF"/>
    <property type="match status" value="1"/>
</dbReference>
<dbReference type="InterPro" id="IPR011006">
    <property type="entry name" value="CheY-like_superfamily"/>
</dbReference>
<dbReference type="InterPro" id="IPR043128">
    <property type="entry name" value="Rev_trsase/Diguanyl_cyclase"/>
</dbReference>
<dbReference type="PROSITE" id="PS50883">
    <property type="entry name" value="EAL"/>
    <property type="match status" value="1"/>
</dbReference>
<proteinExistence type="predicted"/>
<dbReference type="InterPro" id="IPR035919">
    <property type="entry name" value="EAL_sf"/>
</dbReference>
<feature type="domain" description="EAL" evidence="3">
    <location>
        <begin position="516"/>
        <end position="766"/>
    </location>
</feature>
<dbReference type="PANTHER" id="PTHR33121">
    <property type="entry name" value="CYCLIC DI-GMP PHOSPHODIESTERASE PDEF"/>
    <property type="match status" value="1"/>
</dbReference>
<dbReference type="InterPro" id="IPR001789">
    <property type="entry name" value="Sig_transdc_resp-reg_receiver"/>
</dbReference>
<dbReference type="PROSITE" id="PS50887">
    <property type="entry name" value="GGDEF"/>
    <property type="match status" value="1"/>
</dbReference>
<evidence type="ECO:0000313" key="6">
    <source>
        <dbReference type="Proteomes" id="UP001155546"/>
    </source>
</evidence>
<keyword evidence="1" id="KW-0597">Phosphoprotein</keyword>
<dbReference type="InterPro" id="IPR000160">
    <property type="entry name" value="GGDEF_dom"/>
</dbReference>